<evidence type="ECO:0000313" key="3">
    <source>
        <dbReference type="Proteomes" id="UP001629113"/>
    </source>
</evidence>
<name>A0ABR4PFT0_9HELO</name>
<dbReference type="Gene3D" id="3.40.50.720">
    <property type="entry name" value="NAD(P)-binding Rossmann-like Domain"/>
    <property type="match status" value="1"/>
</dbReference>
<proteinExistence type="predicted"/>
<evidence type="ECO:0000313" key="2">
    <source>
        <dbReference type="EMBL" id="KAL3422120.1"/>
    </source>
</evidence>
<dbReference type="PANTHER" id="PTHR48079:SF8">
    <property type="entry name" value="NAD(P)-BINDING DOMAIN-CONTAINING PROTEIN"/>
    <property type="match status" value="1"/>
</dbReference>
<dbReference type="Proteomes" id="UP001629113">
    <property type="component" value="Unassembled WGS sequence"/>
</dbReference>
<dbReference type="InterPro" id="IPR008030">
    <property type="entry name" value="NmrA-like"/>
</dbReference>
<dbReference type="EMBL" id="JBFCZG010000005">
    <property type="protein sequence ID" value="KAL3422120.1"/>
    <property type="molecule type" value="Genomic_DNA"/>
</dbReference>
<gene>
    <name evidence="2" type="ORF">PVAG01_06275</name>
</gene>
<comment type="caution">
    <text evidence="2">The sequence shown here is derived from an EMBL/GenBank/DDBJ whole genome shotgun (WGS) entry which is preliminary data.</text>
</comment>
<dbReference type="PANTHER" id="PTHR48079">
    <property type="entry name" value="PROTEIN YEEZ"/>
    <property type="match status" value="1"/>
</dbReference>
<dbReference type="SUPFAM" id="SSF51735">
    <property type="entry name" value="NAD(P)-binding Rossmann-fold domains"/>
    <property type="match status" value="1"/>
</dbReference>
<accession>A0ABR4PFT0</accession>
<protein>
    <submittedName>
        <fullName evidence="2">Nucleoside-diphosphate-sugar epimerase</fullName>
    </submittedName>
</protein>
<reference evidence="2 3" key="1">
    <citation type="submission" date="2024-06" db="EMBL/GenBank/DDBJ databases">
        <title>Complete genome of Phlyctema vagabunda strain 19-DSS-EL-015.</title>
        <authorList>
            <person name="Fiorenzani C."/>
        </authorList>
    </citation>
    <scope>NUCLEOTIDE SEQUENCE [LARGE SCALE GENOMIC DNA]</scope>
    <source>
        <strain evidence="2 3">19-DSS-EL-015</strain>
    </source>
</reference>
<dbReference type="InterPro" id="IPR051783">
    <property type="entry name" value="NAD(P)-dependent_oxidoreduct"/>
</dbReference>
<dbReference type="Pfam" id="PF05368">
    <property type="entry name" value="NmrA"/>
    <property type="match status" value="1"/>
</dbReference>
<keyword evidence="3" id="KW-1185">Reference proteome</keyword>
<organism evidence="2 3">
    <name type="scientific">Phlyctema vagabunda</name>
    <dbReference type="NCBI Taxonomy" id="108571"/>
    <lineage>
        <taxon>Eukaryota</taxon>
        <taxon>Fungi</taxon>
        <taxon>Dikarya</taxon>
        <taxon>Ascomycota</taxon>
        <taxon>Pezizomycotina</taxon>
        <taxon>Leotiomycetes</taxon>
        <taxon>Helotiales</taxon>
        <taxon>Dermateaceae</taxon>
        <taxon>Phlyctema</taxon>
    </lineage>
</organism>
<dbReference type="InterPro" id="IPR036291">
    <property type="entry name" value="NAD(P)-bd_dom_sf"/>
</dbReference>
<feature type="domain" description="NmrA-like" evidence="1">
    <location>
        <begin position="3"/>
        <end position="83"/>
    </location>
</feature>
<evidence type="ECO:0000259" key="1">
    <source>
        <dbReference type="Pfam" id="PF05368"/>
    </source>
</evidence>
<sequence>MTKIFLTGATGYIGGDFLATLRKSHPEFEVISLIRSETQKAPIQSQLPGVHVVVGDLDNSDLIEKHSREADIVVNLATSNHIKSVQAIRTIPSWSGDLDNISGTLVQISGGSILSYAEIQSGAYGESSDLVLDDVRDISTIRKLTKEHPKRVVDGYLLSLASERVKTAIVCPPCIYGNGEGPVHQRSMQIPDLANATLRESHGLVPGAGLSRWSTVNIRDLSTLFVKLVEHAAANNFQNGAWGADGYYLPINGEKSWGDIAKLITQSAYDQGFNKTLDLVTADKKKADEITPSGSVLYGINARFGSTRAQKFLGWSPVEESVEASIAAAIEQEAADLGIKPNQKKNSALNVEKL</sequence>